<name>A0A5B9PF37_9BACT</name>
<reference evidence="5 6" key="1">
    <citation type="submission" date="2019-08" db="EMBL/GenBank/DDBJ databases">
        <title>Deep-cultivation of Planctomycetes and their phenomic and genomic characterization uncovers novel biology.</title>
        <authorList>
            <person name="Wiegand S."/>
            <person name="Jogler M."/>
            <person name="Boedeker C."/>
            <person name="Pinto D."/>
            <person name="Vollmers J."/>
            <person name="Rivas-Marin E."/>
            <person name="Kohn T."/>
            <person name="Peeters S.H."/>
            <person name="Heuer A."/>
            <person name="Rast P."/>
            <person name="Oberbeckmann S."/>
            <person name="Bunk B."/>
            <person name="Jeske O."/>
            <person name="Meyerdierks A."/>
            <person name="Storesund J.E."/>
            <person name="Kallscheuer N."/>
            <person name="Luecker S."/>
            <person name="Lage O.M."/>
            <person name="Pohl T."/>
            <person name="Merkel B.J."/>
            <person name="Hornburger P."/>
            <person name="Mueller R.-W."/>
            <person name="Bruemmer F."/>
            <person name="Labrenz M."/>
            <person name="Spormann A.M."/>
            <person name="Op den Camp H."/>
            <person name="Overmann J."/>
            <person name="Amann R."/>
            <person name="Jetten M.S.M."/>
            <person name="Mascher T."/>
            <person name="Medema M.H."/>
            <person name="Devos D.P."/>
            <person name="Kaster A.-K."/>
            <person name="Ovreas L."/>
            <person name="Rohde M."/>
            <person name="Galperin M.Y."/>
            <person name="Jogler C."/>
        </authorList>
    </citation>
    <scope>NUCLEOTIDE SEQUENCE [LARGE SCALE GENOMIC DNA]</scope>
    <source>
        <strain evidence="5 6">FC18</strain>
    </source>
</reference>
<sequence precursor="true">MRSLFVSFLFAFTLCSSASGQFVHPGVAHSSESIAFVKEQVAAGKAPWLGAWKRLSSSGHASLDWKPTPFAVVKRGPYNNPDVGSSEFSADGRAAYYHALCWTITGNEAHAMKAEEILNAWSGELKSIEEHDAALLVGMSGYHYCVGAELLKHTWDKWPQEKQSQFESMLRKIFYPTIKNFYPTANGNWDASMMQAMIAMAVFLDDQKMFKQATNYYLQGRGNGAIGNYFKPSGQCQESGRDQAHTQMGLEFLANTCETAWIQDVDLYGALDNRLLKGFEYTAKYNLGFDVPYEPYKSVEGRYNYKRISDDSRGSLRPMYERIHNHYANRKDIETPYTKQAALELRSDASNTDDRRGKRRRRRFSPALDTLMYAGVPAAVVSSGDQPLDSKNE</sequence>
<dbReference type="GO" id="GO:0042597">
    <property type="term" value="C:periplasmic space"/>
    <property type="evidence" value="ECO:0007669"/>
    <property type="project" value="InterPro"/>
</dbReference>
<dbReference type="KEGG" id="mff:MFFC18_47970"/>
<keyword evidence="2 5" id="KW-0456">Lyase</keyword>
<keyword evidence="1 3" id="KW-0732">Signal</keyword>
<feature type="signal peptide" evidence="3">
    <location>
        <begin position="1"/>
        <end position="18"/>
    </location>
</feature>
<evidence type="ECO:0000256" key="3">
    <source>
        <dbReference type="SAM" id="SignalP"/>
    </source>
</evidence>
<gene>
    <name evidence="5" type="ORF">MFFC18_47970</name>
</gene>
<proteinExistence type="predicted"/>
<evidence type="ECO:0000313" key="5">
    <source>
        <dbReference type="EMBL" id="QEG24874.1"/>
    </source>
</evidence>
<evidence type="ECO:0000256" key="1">
    <source>
        <dbReference type="ARBA" id="ARBA00022729"/>
    </source>
</evidence>
<evidence type="ECO:0000256" key="2">
    <source>
        <dbReference type="ARBA" id="ARBA00023239"/>
    </source>
</evidence>
<dbReference type="InterPro" id="IPR008397">
    <property type="entry name" value="Alginate_lyase_dom"/>
</dbReference>
<accession>A0A5B9PF37</accession>
<dbReference type="OrthoDB" id="222550at2"/>
<keyword evidence="6" id="KW-1185">Reference proteome</keyword>
<dbReference type="Pfam" id="PF05426">
    <property type="entry name" value="Alginate_lyase"/>
    <property type="match status" value="1"/>
</dbReference>
<dbReference type="InterPro" id="IPR008929">
    <property type="entry name" value="Chondroitin_lyas"/>
</dbReference>
<evidence type="ECO:0000259" key="4">
    <source>
        <dbReference type="Pfam" id="PF05426"/>
    </source>
</evidence>
<dbReference type="STRING" id="980251.GCA_001642875_01680"/>
<dbReference type="Gene3D" id="1.50.10.100">
    <property type="entry name" value="Chondroitin AC/alginate lyase"/>
    <property type="match status" value="1"/>
</dbReference>
<organism evidence="5 6">
    <name type="scientific">Mariniblastus fucicola</name>
    <dbReference type="NCBI Taxonomy" id="980251"/>
    <lineage>
        <taxon>Bacteria</taxon>
        <taxon>Pseudomonadati</taxon>
        <taxon>Planctomycetota</taxon>
        <taxon>Planctomycetia</taxon>
        <taxon>Pirellulales</taxon>
        <taxon>Pirellulaceae</taxon>
        <taxon>Mariniblastus</taxon>
    </lineage>
</organism>
<dbReference type="Proteomes" id="UP000322214">
    <property type="component" value="Chromosome"/>
</dbReference>
<dbReference type="AlphaFoldDB" id="A0A5B9PF37"/>
<evidence type="ECO:0000313" key="6">
    <source>
        <dbReference type="Proteomes" id="UP000322214"/>
    </source>
</evidence>
<feature type="domain" description="Alginate lyase" evidence="4">
    <location>
        <begin position="85"/>
        <end position="285"/>
    </location>
</feature>
<protein>
    <submittedName>
        <fullName evidence="5">Alginate lyase</fullName>
    </submittedName>
</protein>
<dbReference type="SUPFAM" id="SSF48230">
    <property type="entry name" value="Chondroitin AC/alginate lyase"/>
    <property type="match status" value="1"/>
</dbReference>
<dbReference type="RefSeq" id="WP_075084471.1">
    <property type="nucleotide sequence ID" value="NZ_CP042912.1"/>
</dbReference>
<dbReference type="GO" id="GO:0016829">
    <property type="term" value="F:lyase activity"/>
    <property type="evidence" value="ECO:0007669"/>
    <property type="project" value="UniProtKB-KW"/>
</dbReference>
<feature type="chain" id="PRO_5022684933" evidence="3">
    <location>
        <begin position="19"/>
        <end position="393"/>
    </location>
</feature>
<dbReference type="EMBL" id="CP042912">
    <property type="protein sequence ID" value="QEG24874.1"/>
    <property type="molecule type" value="Genomic_DNA"/>
</dbReference>